<proteinExistence type="predicted"/>
<accession>D7KFT4</accession>
<dbReference type="EMBL" id="GL348713">
    <property type="protein sequence ID" value="EFH67800.1"/>
    <property type="molecule type" value="Genomic_DNA"/>
</dbReference>
<keyword evidence="2" id="KW-1185">Reference proteome</keyword>
<evidence type="ECO:0000313" key="2">
    <source>
        <dbReference type="Proteomes" id="UP000008694"/>
    </source>
</evidence>
<dbReference type="HOGENOM" id="CLU_2870624_0_0_1"/>
<dbReference type="Gramene" id="scaffold_104707.1">
    <property type="protein sequence ID" value="scaffold_104707.1"/>
    <property type="gene ID" value="scaffold_104707.1"/>
</dbReference>
<protein>
    <submittedName>
        <fullName evidence="1">Predicted protein</fullName>
    </submittedName>
</protein>
<dbReference type="AlphaFoldDB" id="D7KFT4"/>
<name>D7KFT4_ARALL</name>
<gene>
    <name evidence="1" type="ORF">ARALYDRAFT_891913</name>
</gene>
<organism evidence="2">
    <name type="scientific">Arabidopsis lyrata subsp. lyrata</name>
    <name type="common">Lyre-leaved rock-cress</name>
    <dbReference type="NCBI Taxonomy" id="81972"/>
    <lineage>
        <taxon>Eukaryota</taxon>
        <taxon>Viridiplantae</taxon>
        <taxon>Streptophyta</taxon>
        <taxon>Embryophyta</taxon>
        <taxon>Tracheophyta</taxon>
        <taxon>Spermatophyta</taxon>
        <taxon>Magnoliopsida</taxon>
        <taxon>eudicotyledons</taxon>
        <taxon>Gunneridae</taxon>
        <taxon>Pentapetalae</taxon>
        <taxon>rosids</taxon>
        <taxon>malvids</taxon>
        <taxon>Brassicales</taxon>
        <taxon>Brassicaceae</taxon>
        <taxon>Camelineae</taxon>
        <taxon>Arabidopsis</taxon>
    </lineage>
</organism>
<evidence type="ECO:0000313" key="1">
    <source>
        <dbReference type="EMBL" id="EFH67800.1"/>
    </source>
</evidence>
<reference evidence="2" key="1">
    <citation type="journal article" date="2011" name="Nat. Genet.">
        <title>The Arabidopsis lyrata genome sequence and the basis of rapid genome size change.</title>
        <authorList>
            <person name="Hu T.T."/>
            <person name="Pattyn P."/>
            <person name="Bakker E.G."/>
            <person name="Cao J."/>
            <person name="Cheng J.-F."/>
            <person name="Clark R.M."/>
            <person name="Fahlgren N."/>
            <person name="Fawcett J.A."/>
            <person name="Grimwood J."/>
            <person name="Gundlach H."/>
            <person name="Haberer G."/>
            <person name="Hollister J.D."/>
            <person name="Ossowski S."/>
            <person name="Ottilar R.P."/>
            <person name="Salamov A.A."/>
            <person name="Schneeberger K."/>
            <person name="Spannagl M."/>
            <person name="Wang X."/>
            <person name="Yang L."/>
            <person name="Nasrallah M.E."/>
            <person name="Bergelson J."/>
            <person name="Carrington J.C."/>
            <person name="Gaut B.S."/>
            <person name="Schmutz J."/>
            <person name="Mayer K.F.X."/>
            <person name="Van de Peer Y."/>
            <person name="Grigoriev I.V."/>
            <person name="Nordborg M."/>
            <person name="Weigel D."/>
            <person name="Guo Y.-L."/>
        </authorList>
    </citation>
    <scope>NUCLEOTIDE SEQUENCE [LARGE SCALE GENOMIC DNA]</scope>
    <source>
        <strain evidence="2">cv. MN47</strain>
    </source>
</reference>
<sequence>MANSRPFVRRYLLPIASSVPDTKKNGPDFTKPTCLCRRDVALIRLIRSHVIRSDQTHNPRYNTF</sequence>
<dbReference type="Proteomes" id="UP000008694">
    <property type="component" value="Unassembled WGS sequence"/>
</dbReference>